<sequence>MAREVDPKQTRKALRIIRKLAAKSAAPEAIDPETGEVKPGEGAVDYSQWETAFLTEVDKRLEKYGSAFNDLSKGRKDEALSSLQTVKLKEIAAKARGKKRKGMTTKKPLGWKNRPQRPARDES</sequence>
<gene>
    <name evidence="2" type="ORF">ATE48_14820</name>
</gene>
<organism evidence="2 3">
    <name type="scientific">Candidatus Viadribacter manganicus</name>
    <dbReference type="NCBI Taxonomy" id="1759059"/>
    <lineage>
        <taxon>Bacteria</taxon>
        <taxon>Pseudomonadati</taxon>
        <taxon>Pseudomonadota</taxon>
        <taxon>Alphaproteobacteria</taxon>
        <taxon>Hyphomonadales</taxon>
        <taxon>Hyphomonadaceae</taxon>
        <taxon>Candidatus Viadribacter</taxon>
    </lineage>
</organism>
<evidence type="ECO:0000313" key="3">
    <source>
        <dbReference type="Proteomes" id="UP000092498"/>
    </source>
</evidence>
<proteinExistence type="predicted"/>
<dbReference type="Proteomes" id="UP000092498">
    <property type="component" value="Chromosome"/>
</dbReference>
<dbReference type="EMBL" id="CP013244">
    <property type="protein sequence ID" value="ANP47097.1"/>
    <property type="molecule type" value="Genomic_DNA"/>
</dbReference>
<accession>A0A1B1AKL6</accession>
<evidence type="ECO:0000256" key="1">
    <source>
        <dbReference type="SAM" id="MobiDB-lite"/>
    </source>
</evidence>
<protein>
    <submittedName>
        <fullName evidence="2">Uncharacterized protein</fullName>
    </submittedName>
</protein>
<feature type="compositionally biased region" description="Basic residues" evidence="1">
    <location>
        <begin position="95"/>
        <end position="104"/>
    </location>
</feature>
<dbReference type="InParanoid" id="A0A1B1AKL6"/>
<dbReference type="RefSeq" id="WP_066772795.1">
    <property type="nucleotide sequence ID" value="NZ_CP013244.1"/>
</dbReference>
<dbReference type="KEGG" id="cbot:ATE48_14820"/>
<keyword evidence="3" id="KW-1185">Reference proteome</keyword>
<dbReference type="STRING" id="1759059.ATE48_14820"/>
<dbReference type="AlphaFoldDB" id="A0A1B1AKL6"/>
<evidence type="ECO:0000313" key="2">
    <source>
        <dbReference type="EMBL" id="ANP47097.1"/>
    </source>
</evidence>
<dbReference type="OrthoDB" id="7205290at2"/>
<reference evidence="2 3" key="1">
    <citation type="submission" date="2015-11" db="EMBL/GenBank/DDBJ databases">
        <title>Whole-Genome Sequence of Candidatus Oderbacter manganicum from the National Park Lower Oder Valley, Germany.</title>
        <authorList>
            <person name="Braun B."/>
            <person name="Liere K."/>
            <person name="Szewzyk U."/>
        </authorList>
    </citation>
    <scope>NUCLEOTIDE SEQUENCE [LARGE SCALE GENOMIC DNA]</scope>
    <source>
        <strain evidence="2 3">OTSz_A_272</strain>
    </source>
</reference>
<name>A0A1B1AKL6_9PROT</name>
<feature type="region of interest" description="Disordered" evidence="1">
    <location>
        <begin position="91"/>
        <end position="123"/>
    </location>
</feature>